<evidence type="ECO:0000256" key="1">
    <source>
        <dbReference type="SAM" id="MobiDB-lite"/>
    </source>
</evidence>
<sequence>MLKVAVSILILLAGINCAKADILYQDNLSDSFGQEYSSYNYYQLIDKGSKRTPREEYFLAFAYLINENNVLKETNVCKAFHGFESASKSGIVDATFNVAIMYYNGQCVERNLDKTRGFLTRAAEQQYVQAQALLGRAYWGEDVEDLYETDNAAARKWLEKAANNGDAPSAIGLSYLYEHALGGNENPELAFKWRLKASSLPYGEFAMGYFLPLARYYENGYGTEVDLIQAYKYYDLSGSVGGAGLSRVSKKMTNEQIAEARQQSRHWQEENRRFNPGYNGLQRQSDGSYR</sequence>
<dbReference type="SMART" id="SM00671">
    <property type="entry name" value="SEL1"/>
    <property type="match status" value="4"/>
</dbReference>
<reference evidence="3 4" key="1">
    <citation type="submission" date="2024-02" db="EMBL/GenBank/DDBJ databases">
        <title>Bacteria isolated from the canopy kelp, Nereocystis luetkeana.</title>
        <authorList>
            <person name="Pfister C.A."/>
            <person name="Younker I.T."/>
            <person name="Light S.H."/>
        </authorList>
    </citation>
    <scope>NUCLEOTIDE SEQUENCE [LARGE SCALE GENOMIC DNA]</scope>
    <source>
        <strain evidence="3 4">TI.5.07</strain>
    </source>
</reference>
<dbReference type="Gene3D" id="1.25.40.10">
    <property type="entry name" value="Tetratricopeptide repeat domain"/>
    <property type="match status" value="2"/>
</dbReference>
<accession>A0ABU9GD09</accession>
<dbReference type="PANTHER" id="PTHR11102:SF160">
    <property type="entry name" value="ERAD-ASSOCIATED E3 UBIQUITIN-PROTEIN LIGASE COMPONENT HRD3"/>
    <property type="match status" value="1"/>
</dbReference>
<proteinExistence type="predicted"/>
<organism evidence="3 4">
    <name type="scientific">Cobetia marina</name>
    <name type="common">Deleya marina</name>
    <dbReference type="NCBI Taxonomy" id="28258"/>
    <lineage>
        <taxon>Bacteria</taxon>
        <taxon>Pseudomonadati</taxon>
        <taxon>Pseudomonadota</taxon>
        <taxon>Gammaproteobacteria</taxon>
        <taxon>Oceanospirillales</taxon>
        <taxon>Halomonadaceae</taxon>
        <taxon>Cobetia</taxon>
    </lineage>
</organism>
<evidence type="ECO:0000256" key="2">
    <source>
        <dbReference type="SAM" id="SignalP"/>
    </source>
</evidence>
<feature type="signal peptide" evidence="2">
    <location>
        <begin position="1"/>
        <end position="20"/>
    </location>
</feature>
<dbReference type="InterPro" id="IPR006597">
    <property type="entry name" value="Sel1-like"/>
</dbReference>
<evidence type="ECO:0000313" key="4">
    <source>
        <dbReference type="Proteomes" id="UP001378242"/>
    </source>
</evidence>
<dbReference type="InterPro" id="IPR050767">
    <property type="entry name" value="Sel1_AlgK"/>
</dbReference>
<dbReference type="EMBL" id="JBAKAP010000005">
    <property type="protein sequence ID" value="MEL0616353.1"/>
    <property type="molecule type" value="Genomic_DNA"/>
</dbReference>
<dbReference type="PANTHER" id="PTHR11102">
    <property type="entry name" value="SEL-1-LIKE PROTEIN"/>
    <property type="match status" value="1"/>
</dbReference>
<feature type="compositionally biased region" description="Polar residues" evidence="1">
    <location>
        <begin position="281"/>
        <end position="290"/>
    </location>
</feature>
<evidence type="ECO:0000313" key="3">
    <source>
        <dbReference type="EMBL" id="MEL0616353.1"/>
    </source>
</evidence>
<gene>
    <name evidence="3" type="ORF">V6243_05865</name>
</gene>
<keyword evidence="2" id="KW-0732">Signal</keyword>
<dbReference type="Proteomes" id="UP001378242">
    <property type="component" value="Unassembled WGS sequence"/>
</dbReference>
<name>A0ABU9GD09_COBMA</name>
<keyword evidence="4" id="KW-1185">Reference proteome</keyword>
<feature type="chain" id="PRO_5046120460" evidence="2">
    <location>
        <begin position="21"/>
        <end position="290"/>
    </location>
</feature>
<feature type="region of interest" description="Disordered" evidence="1">
    <location>
        <begin position="260"/>
        <end position="290"/>
    </location>
</feature>
<protein>
    <submittedName>
        <fullName evidence="3">Tetratricopeptide repeat protein</fullName>
    </submittedName>
</protein>
<dbReference type="InterPro" id="IPR011990">
    <property type="entry name" value="TPR-like_helical_dom_sf"/>
</dbReference>
<dbReference type="Pfam" id="PF08238">
    <property type="entry name" value="Sel1"/>
    <property type="match status" value="4"/>
</dbReference>
<dbReference type="RefSeq" id="WP_341542083.1">
    <property type="nucleotide sequence ID" value="NZ_CP173426.1"/>
</dbReference>
<comment type="caution">
    <text evidence="3">The sequence shown here is derived from an EMBL/GenBank/DDBJ whole genome shotgun (WGS) entry which is preliminary data.</text>
</comment>
<dbReference type="SUPFAM" id="SSF81901">
    <property type="entry name" value="HCP-like"/>
    <property type="match status" value="1"/>
</dbReference>